<dbReference type="GeneID" id="23861911"/>
<organism evidence="2 3">
    <name type="scientific">Trypanosoma brucei gambiense (strain MHOM/CI/86/DAL972)</name>
    <dbReference type="NCBI Taxonomy" id="679716"/>
    <lineage>
        <taxon>Eukaryota</taxon>
        <taxon>Discoba</taxon>
        <taxon>Euglenozoa</taxon>
        <taxon>Kinetoplastea</taxon>
        <taxon>Metakinetoplastina</taxon>
        <taxon>Trypanosomatida</taxon>
        <taxon>Trypanosomatidae</taxon>
        <taxon>Trypanosoma</taxon>
    </lineage>
</organism>
<evidence type="ECO:0000256" key="1">
    <source>
        <dbReference type="SAM" id="Phobius"/>
    </source>
</evidence>
<feature type="transmembrane region" description="Helical" evidence="1">
    <location>
        <begin position="22"/>
        <end position="44"/>
    </location>
</feature>
<dbReference type="EMBL" id="FN554969">
    <property type="protein sequence ID" value="CBH11787.1"/>
    <property type="molecule type" value="Genomic_DNA"/>
</dbReference>
<gene>
    <name evidence="2" type="ORF">TbgDal_VI2650</name>
</gene>
<sequence>MRIITIHQSLYEVFSVSVKSRLYLFVIILFHFFFLKASTAIFFFTSFSASFFSISFVAAWLLAKFVALSLATSPFFLLLEETVFMCILFLIRSTYVSFVLFLFSH</sequence>
<evidence type="ECO:0000313" key="2">
    <source>
        <dbReference type="EMBL" id="CBH11787.1"/>
    </source>
</evidence>
<feature type="transmembrane region" description="Helical" evidence="1">
    <location>
        <begin position="51"/>
        <end position="76"/>
    </location>
</feature>
<proteinExistence type="predicted"/>
<name>C9ZQV7_TRYB9</name>
<dbReference type="KEGG" id="tbg:TbgDal_VI2650"/>
<accession>C9ZQV7</accession>
<keyword evidence="1" id="KW-0472">Membrane</keyword>
<reference evidence="3" key="1">
    <citation type="journal article" date="2010" name="PLoS Negl. Trop. Dis.">
        <title>The genome sequence of Trypanosoma brucei gambiense, causative agent of chronic human african trypanosomiasis.</title>
        <authorList>
            <person name="Jackson A.P."/>
            <person name="Sanders M."/>
            <person name="Berry A."/>
            <person name="McQuillan J."/>
            <person name="Aslett M.A."/>
            <person name="Quail M.A."/>
            <person name="Chukualim B."/>
            <person name="Capewell P."/>
            <person name="MacLeod A."/>
            <person name="Melville S.E."/>
            <person name="Gibson W."/>
            <person name="Barry J.D."/>
            <person name="Berriman M."/>
            <person name="Hertz-Fowler C."/>
        </authorList>
    </citation>
    <scope>NUCLEOTIDE SEQUENCE [LARGE SCALE GENOMIC DNA]</scope>
    <source>
        <strain evidence="3">MHOM/CI/86/DAL972</strain>
    </source>
</reference>
<dbReference type="RefSeq" id="XP_011774072.1">
    <property type="nucleotide sequence ID" value="XM_011775770.1"/>
</dbReference>
<dbReference type="AlphaFoldDB" id="C9ZQV7"/>
<keyword evidence="1" id="KW-1133">Transmembrane helix</keyword>
<protein>
    <submittedName>
        <fullName evidence="2">Uncharacterized protein</fullName>
    </submittedName>
</protein>
<evidence type="ECO:0000313" key="3">
    <source>
        <dbReference type="Proteomes" id="UP000002316"/>
    </source>
</evidence>
<dbReference type="Proteomes" id="UP000002316">
    <property type="component" value="Chromosome 6"/>
</dbReference>
<keyword evidence="1" id="KW-0812">Transmembrane</keyword>